<dbReference type="AlphaFoldDB" id="A0A1M6MW47"/>
<keyword evidence="2" id="KW-1185">Reference proteome</keyword>
<organism evidence="1 2">
    <name type="scientific">Hespellia stercorisuis DSM 15480</name>
    <dbReference type="NCBI Taxonomy" id="1121950"/>
    <lineage>
        <taxon>Bacteria</taxon>
        <taxon>Bacillati</taxon>
        <taxon>Bacillota</taxon>
        <taxon>Clostridia</taxon>
        <taxon>Lachnospirales</taxon>
        <taxon>Lachnospiraceae</taxon>
        <taxon>Hespellia</taxon>
    </lineage>
</organism>
<dbReference type="STRING" id="1121950.SAMN02745243_01625"/>
<evidence type="ECO:0000313" key="1">
    <source>
        <dbReference type="EMBL" id="SHJ87718.1"/>
    </source>
</evidence>
<protein>
    <submittedName>
        <fullName evidence="1">Uncharacterized protein</fullName>
    </submittedName>
</protein>
<evidence type="ECO:0000313" key="2">
    <source>
        <dbReference type="Proteomes" id="UP000184301"/>
    </source>
</evidence>
<dbReference type="Proteomes" id="UP000184301">
    <property type="component" value="Unassembled WGS sequence"/>
</dbReference>
<proteinExistence type="predicted"/>
<accession>A0A1M6MW47</accession>
<dbReference type="EMBL" id="FQZY01000020">
    <property type="protein sequence ID" value="SHJ87718.1"/>
    <property type="molecule type" value="Genomic_DNA"/>
</dbReference>
<dbReference type="OrthoDB" id="1697664at2"/>
<dbReference type="RefSeq" id="WP_073108187.1">
    <property type="nucleotide sequence ID" value="NZ_FQZY01000020.1"/>
</dbReference>
<reference evidence="1 2" key="1">
    <citation type="submission" date="2016-11" db="EMBL/GenBank/DDBJ databases">
        <authorList>
            <person name="Jaros S."/>
            <person name="Januszkiewicz K."/>
            <person name="Wedrychowicz H."/>
        </authorList>
    </citation>
    <scope>NUCLEOTIDE SEQUENCE [LARGE SCALE GENOMIC DNA]</scope>
    <source>
        <strain evidence="1 2">DSM 15480</strain>
    </source>
</reference>
<sequence length="129" mass="14789">MIMKTVDIDGKEVKFKASAAVPRIYRIKFGRDLFMDLQKVTKSVNAKGKKKEKEESEIPIEDLSMFENIAYVMAQHADPEGVPQDIMDWLEEFDTFSIYQVLPAILELWKMNEATKSESKKKLNQVAGS</sequence>
<name>A0A1M6MW47_9FIRM</name>
<gene>
    <name evidence="1" type="ORF">SAMN02745243_01625</name>
</gene>